<proteinExistence type="predicted"/>
<accession>A0AA91VCY4</accession>
<evidence type="ECO:0000313" key="2">
    <source>
        <dbReference type="Proteomes" id="UP000221020"/>
    </source>
</evidence>
<dbReference type="RefSeq" id="WP_097963248.1">
    <property type="nucleotide sequence ID" value="NZ_NVOR01000038.1"/>
</dbReference>
<reference evidence="1 2" key="1">
    <citation type="submission" date="2017-09" db="EMBL/GenBank/DDBJ databases">
        <title>Large-scale bioinformatics analysis of Bacillus genomes uncovers conserved roles of natural products in bacterial physiology.</title>
        <authorList>
            <consortium name="Agbiome Team Llc"/>
            <person name="Bleich R.M."/>
            <person name="Grubbs K.J."/>
            <person name="Santa Maria K.C."/>
            <person name="Allen S.E."/>
            <person name="Farag S."/>
            <person name="Shank E.A."/>
            <person name="Bowers A."/>
        </authorList>
    </citation>
    <scope>NUCLEOTIDE SEQUENCE [LARGE SCALE GENOMIC DNA]</scope>
    <source>
        <strain evidence="1 2">AFS092012</strain>
    </source>
</reference>
<comment type="caution">
    <text evidence="1">The sequence shown here is derived from an EMBL/GenBank/DDBJ whole genome shotgun (WGS) entry which is preliminary data.</text>
</comment>
<dbReference type="AlphaFoldDB" id="A0AA91VCY4"/>
<organism evidence="1 2">
    <name type="scientific">Bacillus pseudomycoides</name>
    <dbReference type="NCBI Taxonomy" id="64104"/>
    <lineage>
        <taxon>Bacteria</taxon>
        <taxon>Bacillati</taxon>
        <taxon>Bacillota</taxon>
        <taxon>Bacilli</taxon>
        <taxon>Bacillales</taxon>
        <taxon>Bacillaceae</taxon>
        <taxon>Bacillus</taxon>
        <taxon>Bacillus cereus group</taxon>
    </lineage>
</organism>
<dbReference type="EMBL" id="NVOR01000038">
    <property type="protein sequence ID" value="PED82323.1"/>
    <property type="molecule type" value="Genomic_DNA"/>
</dbReference>
<protein>
    <submittedName>
        <fullName evidence="1">Uncharacterized protein</fullName>
    </submittedName>
</protein>
<sequence length="294" mass="31362">MDNKNLNSTWRENPYTVNANSYLEVTFDGNPNYFHVNNLSSAILYFGVNMIPSKQKYDMSIASHGENIHARDLGTKRIMIFNDSPDKANIILTSGEHKFDPTVLANRSSSGGGGSGGTGGGAAGGVITGFAESLPSGDNHIGKVTVTEMPPISMQLNELPAGGNLIGQVEVTKLPPLASPGGKIGDVEIVGGVSITSMPAVELQVGADMNVKEKSYDDFFYQEPNVAQTEISYSTNLARILYITNDGVTPVKVTINTRVITLQPNEVLNDLPIVTKSIKFVRTTGTGVVRVMGV</sequence>
<name>A0AA91VCY4_9BACI</name>
<evidence type="ECO:0000313" key="1">
    <source>
        <dbReference type="EMBL" id="PED82323.1"/>
    </source>
</evidence>
<dbReference type="Proteomes" id="UP000221020">
    <property type="component" value="Unassembled WGS sequence"/>
</dbReference>
<gene>
    <name evidence="1" type="ORF">CON65_12630</name>
</gene>